<dbReference type="SUPFAM" id="SSF103481">
    <property type="entry name" value="Multidrug resistance efflux transporter EmrE"/>
    <property type="match status" value="2"/>
</dbReference>
<keyword evidence="4 7" id="KW-0812">Transmembrane</keyword>
<dbReference type="AlphaFoldDB" id="A0A267MKJ0"/>
<comment type="subcellular location">
    <subcellularLocation>
        <location evidence="1">Cell membrane</location>
        <topology evidence="1">Multi-pass membrane protein</topology>
    </subcellularLocation>
</comment>
<dbReference type="Pfam" id="PF00892">
    <property type="entry name" value="EamA"/>
    <property type="match status" value="2"/>
</dbReference>
<proteinExistence type="inferred from homology"/>
<feature type="transmembrane region" description="Helical" evidence="7">
    <location>
        <begin position="82"/>
        <end position="98"/>
    </location>
</feature>
<sequence length="297" mass="33593">MDNSLFKSKRFSAYFNLALCILLWASIPVATKKILVELDNLQTLFYSTILSTLVLGILLILQKKTKDLKKYNKNEYTKMFSLGFLGNYLYYVLLYGALERTTASEGFILAYTWPMLVLVLSFIILKEKVTAKKIVGVFISFIGIIIITTKGDIIDFNLTSLSGDILAITGAFVFALFSVLGKKYNFDKTISVFIYFLSALIFLIPTVAIFSKFVLPSSKVLIWIIYNGVFVNGISYIFWFKALENGETHVISNLLYLTPFVSLVYISIFLDEKILISSIVGLIVIIFGVLSQYFNIK</sequence>
<evidence type="ECO:0000256" key="5">
    <source>
        <dbReference type="ARBA" id="ARBA00022989"/>
    </source>
</evidence>
<evidence type="ECO:0000256" key="2">
    <source>
        <dbReference type="ARBA" id="ARBA00007362"/>
    </source>
</evidence>
<dbReference type="GO" id="GO:0005886">
    <property type="term" value="C:plasma membrane"/>
    <property type="evidence" value="ECO:0007669"/>
    <property type="project" value="UniProtKB-SubCell"/>
</dbReference>
<dbReference type="OrthoDB" id="9810818at2"/>
<feature type="transmembrane region" description="Helical" evidence="7">
    <location>
        <begin position="274"/>
        <end position="294"/>
    </location>
</feature>
<keyword evidence="10" id="KW-1185">Reference proteome</keyword>
<evidence type="ECO:0000313" key="9">
    <source>
        <dbReference type="EMBL" id="PAB60099.1"/>
    </source>
</evidence>
<dbReference type="Proteomes" id="UP000216024">
    <property type="component" value="Unassembled WGS sequence"/>
</dbReference>
<organism evidence="9 10">
    <name type="scientific">Anaeromicrobium sediminis</name>
    <dbReference type="NCBI Taxonomy" id="1478221"/>
    <lineage>
        <taxon>Bacteria</taxon>
        <taxon>Bacillati</taxon>
        <taxon>Bacillota</taxon>
        <taxon>Clostridia</taxon>
        <taxon>Peptostreptococcales</taxon>
        <taxon>Thermotaleaceae</taxon>
        <taxon>Anaeromicrobium</taxon>
    </lineage>
</organism>
<reference evidence="9 10" key="1">
    <citation type="submission" date="2017-06" db="EMBL/GenBank/DDBJ databases">
        <title>Draft genome sequence of anaerobic fermentative bacterium Anaeromicrobium sediminis DY2726D isolated from West Pacific Ocean sediments.</title>
        <authorList>
            <person name="Zeng X."/>
        </authorList>
    </citation>
    <scope>NUCLEOTIDE SEQUENCE [LARGE SCALE GENOMIC DNA]</scope>
    <source>
        <strain evidence="9 10">DY2726D</strain>
    </source>
</reference>
<keyword evidence="3" id="KW-1003">Cell membrane</keyword>
<evidence type="ECO:0000256" key="7">
    <source>
        <dbReference type="SAM" id="Phobius"/>
    </source>
</evidence>
<feature type="transmembrane region" description="Helical" evidence="7">
    <location>
        <begin position="250"/>
        <end position="268"/>
    </location>
</feature>
<keyword evidence="5 7" id="KW-1133">Transmembrane helix</keyword>
<feature type="transmembrane region" description="Helical" evidence="7">
    <location>
        <begin position="160"/>
        <end position="180"/>
    </location>
</feature>
<dbReference type="RefSeq" id="WP_095132332.1">
    <property type="nucleotide sequence ID" value="NZ_NIBG01000004.1"/>
</dbReference>
<feature type="transmembrane region" description="Helical" evidence="7">
    <location>
        <begin position="104"/>
        <end position="125"/>
    </location>
</feature>
<feature type="transmembrane region" description="Helical" evidence="7">
    <location>
        <begin position="12"/>
        <end position="31"/>
    </location>
</feature>
<comment type="similarity">
    <text evidence="2">Belongs to the EamA transporter family.</text>
</comment>
<evidence type="ECO:0000256" key="4">
    <source>
        <dbReference type="ARBA" id="ARBA00022692"/>
    </source>
</evidence>
<evidence type="ECO:0000256" key="3">
    <source>
        <dbReference type="ARBA" id="ARBA00022475"/>
    </source>
</evidence>
<gene>
    <name evidence="9" type="ORF">CCE28_06920</name>
</gene>
<feature type="transmembrane region" description="Helical" evidence="7">
    <location>
        <begin position="220"/>
        <end position="238"/>
    </location>
</feature>
<name>A0A267MKJ0_9FIRM</name>
<evidence type="ECO:0000256" key="6">
    <source>
        <dbReference type="ARBA" id="ARBA00023136"/>
    </source>
</evidence>
<dbReference type="EMBL" id="NIBG01000004">
    <property type="protein sequence ID" value="PAB60099.1"/>
    <property type="molecule type" value="Genomic_DNA"/>
</dbReference>
<evidence type="ECO:0000259" key="8">
    <source>
        <dbReference type="Pfam" id="PF00892"/>
    </source>
</evidence>
<keyword evidence="6 7" id="KW-0472">Membrane</keyword>
<feature type="transmembrane region" description="Helical" evidence="7">
    <location>
        <begin position="192"/>
        <end position="214"/>
    </location>
</feature>
<accession>A0A267MKJ0</accession>
<dbReference type="InterPro" id="IPR050638">
    <property type="entry name" value="AA-Vitamin_Transporters"/>
</dbReference>
<feature type="transmembrane region" description="Helical" evidence="7">
    <location>
        <begin position="134"/>
        <end position="154"/>
    </location>
</feature>
<dbReference type="Gene3D" id="1.10.3730.20">
    <property type="match status" value="1"/>
</dbReference>
<feature type="transmembrane region" description="Helical" evidence="7">
    <location>
        <begin position="43"/>
        <end position="61"/>
    </location>
</feature>
<comment type="caution">
    <text evidence="9">The sequence shown here is derived from an EMBL/GenBank/DDBJ whole genome shotgun (WGS) entry which is preliminary data.</text>
</comment>
<feature type="domain" description="EamA" evidence="8">
    <location>
        <begin position="162"/>
        <end position="290"/>
    </location>
</feature>
<dbReference type="PANTHER" id="PTHR32322">
    <property type="entry name" value="INNER MEMBRANE TRANSPORTER"/>
    <property type="match status" value="1"/>
</dbReference>
<feature type="domain" description="EamA" evidence="8">
    <location>
        <begin position="13"/>
        <end position="148"/>
    </location>
</feature>
<dbReference type="PANTHER" id="PTHR32322:SF18">
    <property type="entry name" value="S-ADENOSYLMETHIONINE_S-ADENOSYLHOMOCYSTEINE TRANSPORTER"/>
    <property type="match status" value="1"/>
</dbReference>
<evidence type="ECO:0000313" key="10">
    <source>
        <dbReference type="Proteomes" id="UP000216024"/>
    </source>
</evidence>
<dbReference type="InterPro" id="IPR037185">
    <property type="entry name" value="EmrE-like"/>
</dbReference>
<protein>
    <recommendedName>
        <fullName evidence="8">EamA domain-containing protein</fullName>
    </recommendedName>
</protein>
<evidence type="ECO:0000256" key="1">
    <source>
        <dbReference type="ARBA" id="ARBA00004651"/>
    </source>
</evidence>
<dbReference type="InterPro" id="IPR000620">
    <property type="entry name" value="EamA_dom"/>
</dbReference>